<protein>
    <submittedName>
        <fullName evidence="2">Uncharacterized protein</fullName>
    </submittedName>
</protein>
<dbReference type="AlphaFoldDB" id="A0A7X5ZVF2"/>
<name>A0A7X5ZVF2_9SPHN</name>
<sequence>MNNTAFSAGSGRSREPIMPGDHAAAVEAAPQQAGPEPFTMAAA</sequence>
<accession>A0A7X5ZVF2</accession>
<organism evidence="2 3">
    <name type="scientific">Sphingomonas leidyi</name>
    <dbReference type="NCBI Taxonomy" id="68569"/>
    <lineage>
        <taxon>Bacteria</taxon>
        <taxon>Pseudomonadati</taxon>
        <taxon>Pseudomonadota</taxon>
        <taxon>Alphaproteobacteria</taxon>
        <taxon>Sphingomonadales</taxon>
        <taxon>Sphingomonadaceae</taxon>
        <taxon>Sphingomonas</taxon>
    </lineage>
</organism>
<reference evidence="2 3" key="1">
    <citation type="submission" date="2020-03" db="EMBL/GenBank/DDBJ databases">
        <title>Genomic Encyclopedia of Type Strains, Phase IV (KMG-IV): sequencing the most valuable type-strain genomes for metagenomic binning, comparative biology and taxonomic classification.</title>
        <authorList>
            <person name="Goeker M."/>
        </authorList>
    </citation>
    <scope>NUCLEOTIDE SEQUENCE [LARGE SCALE GENOMIC DNA]</scope>
    <source>
        <strain evidence="2 3">DSM 4733</strain>
    </source>
</reference>
<evidence type="ECO:0000256" key="1">
    <source>
        <dbReference type="SAM" id="MobiDB-lite"/>
    </source>
</evidence>
<feature type="compositionally biased region" description="Low complexity" evidence="1">
    <location>
        <begin position="23"/>
        <end position="37"/>
    </location>
</feature>
<evidence type="ECO:0000313" key="2">
    <source>
        <dbReference type="EMBL" id="NIJ65070.1"/>
    </source>
</evidence>
<dbReference type="RefSeq" id="WP_279589411.1">
    <property type="nucleotide sequence ID" value="NZ_JAASQV010000002.1"/>
</dbReference>
<comment type="caution">
    <text evidence="2">The sequence shown here is derived from an EMBL/GenBank/DDBJ whole genome shotgun (WGS) entry which is preliminary data.</text>
</comment>
<keyword evidence="3" id="KW-1185">Reference proteome</keyword>
<gene>
    <name evidence="2" type="ORF">FHR20_002032</name>
</gene>
<dbReference type="EMBL" id="JAASQV010000002">
    <property type="protein sequence ID" value="NIJ65070.1"/>
    <property type="molecule type" value="Genomic_DNA"/>
</dbReference>
<feature type="region of interest" description="Disordered" evidence="1">
    <location>
        <begin position="1"/>
        <end position="43"/>
    </location>
</feature>
<dbReference type="Proteomes" id="UP000564677">
    <property type="component" value="Unassembled WGS sequence"/>
</dbReference>
<proteinExistence type="predicted"/>
<evidence type="ECO:0000313" key="3">
    <source>
        <dbReference type="Proteomes" id="UP000564677"/>
    </source>
</evidence>